<feature type="compositionally biased region" description="Basic and acidic residues" evidence="5">
    <location>
        <begin position="888"/>
        <end position="904"/>
    </location>
</feature>
<feature type="region of interest" description="Disordered" evidence="5">
    <location>
        <begin position="30"/>
        <end position="176"/>
    </location>
</feature>
<keyword evidence="2" id="KW-0964">Secreted</keyword>
<feature type="compositionally biased region" description="Pro residues" evidence="5">
    <location>
        <begin position="847"/>
        <end position="865"/>
    </location>
</feature>
<feature type="transmembrane region" description="Helical" evidence="6">
    <location>
        <begin position="958"/>
        <end position="977"/>
    </location>
</feature>
<organism evidence="9 10">
    <name type="scientific">Lentilactobacillus rapi DSM 19907 = JCM 15042</name>
    <dbReference type="NCBI Taxonomy" id="1423795"/>
    <lineage>
        <taxon>Bacteria</taxon>
        <taxon>Bacillati</taxon>
        <taxon>Bacillota</taxon>
        <taxon>Bacilli</taxon>
        <taxon>Lactobacillales</taxon>
        <taxon>Lactobacillaceae</taxon>
        <taxon>Lentilactobacillus</taxon>
    </lineage>
</organism>
<dbReference type="Proteomes" id="UP000051977">
    <property type="component" value="Unassembled WGS sequence"/>
</dbReference>
<evidence type="ECO:0000256" key="6">
    <source>
        <dbReference type="SAM" id="Phobius"/>
    </source>
</evidence>
<evidence type="ECO:0000256" key="2">
    <source>
        <dbReference type="ARBA" id="ARBA00022525"/>
    </source>
</evidence>
<keyword evidence="10" id="KW-1185">Reference proteome</keyword>
<dbReference type="InterPro" id="IPR008454">
    <property type="entry name" value="Collagen-bd_Cna-like_B-typ_dom"/>
</dbReference>
<dbReference type="EMBL" id="AZEI01000022">
    <property type="protein sequence ID" value="KRL17529.1"/>
    <property type="molecule type" value="Genomic_DNA"/>
</dbReference>
<feature type="compositionally biased region" description="Polar residues" evidence="5">
    <location>
        <begin position="906"/>
        <end position="916"/>
    </location>
</feature>
<dbReference type="SUPFAM" id="SSF51126">
    <property type="entry name" value="Pectin lyase-like"/>
    <property type="match status" value="1"/>
</dbReference>
<comment type="caution">
    <text evidence="9">The sequence shown here is derived from an EMBL/GenBank/DDBJ whole genome shotgun (WGS) entry which is preliminary data.</text>
</comment>
<keyword evidence="6" id="KW-0472">Membrane</keyword>
<reference evidence="9 10" key="1">
    <citation type="journal article" date="2015" name="Genome Announc.">
        <title>Expanding the biotechnology potential of lactobacilli through comparative genomics of 213 strains and associated genera.</title>
        <authorList>
            <person name="Sun Z."/>
            <person name="Harris H.M."/>
            <person name="McCann A."/>
            <person name="Guo C."/>
            <person name="Argimon S."/>
            <person name="Zhang W."/>
            <person name="Yang X."/>
            <person name="Jeffery I.B."/>
            <person name="Cooney J.C."/>
            <person name="Kagawa T.F."/>
            <person name="Liu W."/>
            <person name="Song Y."/>
            <person name="Salvetti E."/>
            <person name="Wrobel A."/>
            <person name="Rasinkangas P."/>
            <person name="Parkhill J."/>
            <person name="Rea M.C."/>
            <person name="O'Sullivan O."/>
            <person name="Ritari J."/>
            <person name="Douillard F.P."/>
            <person name="Paul Ross R."/>
            <person name="Yang R."/>
            <person name="Briner A.E."/>
            <person name="Felis G.E."/>
            <person name="de Vos W.M."/>
            <person name="Barrangou R."/>
            <person name="Klaenhammer T.R."/>
            <person name="Caufield P.W."/>
            <person name="Cui Y."/>
            <person name="Zhang H."/>
            <person name="O'Toole P.W."/>
        </authorList>
    </citation>
    <scope>NUCLEOTIDE SEQUENCE [LARGE SCALE GENOMIC DNA]</scope>
    <source>
        <strain evidence="9 10">DSM 19907</strain>
    </source>
</reference>
<evidence type="ECO:0000313" key="9">
    <source>
        <dbReference type="EMBL" id="KRL17529.1"/>
    </source>
</evidence>
<evidence type="ECO:0000256" key="3">
    <source>
        <dbReference type="ARBA" id="ARBA00022729"/>
    </source>
</evidence>
<dbReference type="InterPro" id="IPR011050">
    <property type="entry name" value="Pectin_lyase_fold/virulence"/>
</dbReference>
<sequence length="982" mass="101744">MISVGVAIVTLLLLLGGGMTLARAEPVAETTQSSQVTTGEPAATQQAVEQTVNETSPPATQPTAEPQVEAQASTPAQAETPVVPTEQTKEQSAPEASATPTAQPADQTDVSQSEAPVDVEPVSETPQAAPKQVVKEAADQVTNQSAPTATQPTQDKNTVGSSEVPTVKPAASQKAPAAPAMKAKAALAAAEVTVTNEQELNDALNNAPIDGTVQTITLGSSFQTVKGFFIKQGQNVTFVNQGDPVQIDLGSQIKVEKGGTLTFKGNQKDGILIVPAKDFQVPRNNKLGATYGALCIDGTVEMTNTTIKNFTITPPPPSSNDAVVTVNGGKLTMNENAIITHNHLYVETDSGSLGAGGISVTNGGTVIMNKDSYVTHNSTEWGIQNSAGGISVHKGSQLIINGGHIDNNAGPDAGGIEVGYVNEPKWNRDTLSTVIMNGGSVDENISWNHSGGIFINGHADVTINGGSISRNQTGLIGLQPNPYASGGAIVVHQGNVPDGRLTAEEYNKLNLAKLTINDAIIDGNHAAAAGGGIYVNSNNVTINKATITNNVADIYGGGIYVSTAEYTLHLGNSLITGNEATDGSPRGTMIAGSGGGIWFCPTGDAEIYVTDGTAIYGNKALNQGDEVLSEAKAEGEVTTLANRMLGGGGVKWYHDRDGQSETDPVNVDHETAFIGLKNVTSDAAKAIAASLATVLITGNKSPRGGGIGSNGSVIFGNQLVGTKTIKVTKDWQIEGSTTKPDKVIINIVLDDPKSPQNGGIVDSIELDANSHWQGAFEGLPTNIQYKVTENEIEGFTPLYGELKDLGNNVFEITVTNKAGKKDPTPDKPGTPDKPTTPPDTPNVPIVPGTPPVTPETPATPIPTPVNPTSDTSTQVTEPSDPEVTATENKVDEPAKVVDEKDDAVTPKQQVTDNKVNSPVDLSKDPVAVATPKQAVSTANPAAKQTVATLPQTGDQESLSIVLLGILLLMVALGGIGLNKKFN</sequence>
<feature type="compositionally biased region" description="Polar residues" evidence="5">
    <location>
        <begin position="98"/>
        <end position="114"/>
    </location>
</feature>
<gene>
    <name evidence="9" type="ORF">FD12_GL001658</name>
</gene>
<feature type="domain" description="Gram-positive cocci surface proteins LPxTG" evidence="8">
    <location>
        <begin position="949"/>
        <end position="982"/>
    </location>
</feature>
<dbReference type="PROSITE" id="PS50847">
    <property type="entry name" value="GRAM_POS_ANCHORING"/>
    <property type="match status" value="1"/>
</dbReference>
<dbReference type="NCBIfam" id="TIGR01167">
    <property type="entry name" value="LPXTG_anchor"/>
    <property type="match status" value="1"/>
</dbReference>
<keyword evidence="3 7" id="KW-0732">Signal</keyword>
<accession>A0ABR5PEM9</accession>
<dbReference type="PANTHER" id="PTHR48125:SF10">
    <property type="entry name" value="OS12G0136300 PROTEIN"/>
    <property type="match status" value="1"/>
</dbReference>
<dbReference type="Pfam" id="PF00746">
    <property type="entry name" value="Gram_pos_anchor"/>
    <property type="match status" value="1"/>
</dbReference>
<keyword evidence="4" id="KW-0572">Peptidoglycan-anchor</keyword>
<dbReference type="Gene3D" id="2.160.20.20">
    <property type="match status" value="1"/>
</dbReference>
<keyword evidence="1" id="KW-0134">Cell wall</keyword>
<evidence type="ECO:0000256" key="5">
    <source>
        <dbReference type="SAM" id="MobiDB-lite"/>
    </source>
</evidence>
<dbReference type="InterPro" id="IPR019931">
    <property type="entry name" value="LPXTG_anchor"/>
</dbReference>
<evidence type="ECO:0000256" key="1">
    <source>
        <dbReference type="ARBA" id="ARBA00022512"/>
    </source>
</evidence>
<proteinExistence type="predicted"/>
<name>A0ABR5PEM9_9LACO</name>
<feature type="chain" id="PRO_5045557117" evidence="7">
    <location>
        <begin position="25"/>
        <end position="982"/>
    </location>
</feature>
<dbReference type="Gene3D" id="2.60.40.1140">
    <property type="entry name" value="Collagen-binding surface protein Cna, B-type domain"/>
    <property type="match status" value="1"/>
</dbReference>
<dbReference type="PANTHER" id="PTHR48125">
    <property type="entry name" value="LP07818P1"/>
    <property type="match status" value="1"/>
</dbReference>
<protein>
    <submittedName>
        <fullName evidence="9">LPXTG-motif protein cell wall anchor domain protein</fullName>
    </submittedName>
</protein>
<feature type="compositionally biased region" description="Polar residues" evidence="5">
    <location>
        <begin position="30"/>
        <end position="77"/>
    </location>
</feature>
<evidence type="ECO:0000256" key="4">
    <source>
        <dbReference type="ARBA" id="ARBA00023088"/>
    </source>
</evidence>
<feature type="compositionally biased region" description="Polar residues" evidence="5">
    <location>
        <begin position="866"/>
        <end position="877"/>
    </location>
</feature>
<dbReference type="Pfam" id="PF05738">
    <property type="entry name" value="Cna_B"/>
    <property type="match status" value="1"/>
</dbReference>
<evidence type="ECO:0000259" key="8">
    <source>
        <dbReference type="PROSITE" id="PS50847"/>
    </source>
</evidence>
<keyword evidence="6" id="KW-1133">Transmembrane helix</keyword>
<feature type="region of interest" description="Disordered" evidence="5">
    <location>
        <begin position="816"/>
        <end position="922"/>
    </location>
</feature>
<dbReference type="SMART" id="SM00710">
    <property type="entry name" value="PbH1"/>
    <property type="match status" value="7"/>
</dbReference>
<evidence type="ECO:0000313" key="10">
    <source>
        <dbReference type="Proteomes" id="UP000051977"/>
    </source>
</evidence>
<dbReference type="InterPro" id="IPR012332">
    <property type="entry name" value="Autotransporter_pectin_lyase_C"/>
</dbReference>
<evidence type="ECO:0000256" key="7">
    <source>
        <dbReference type="SAM" id="SignalP"/>
    </source>
</evidence>
<dbReference type="InterPro" id="IPR006626">
    <property type="entry name" value="PbH1"/>
</dbReference>
<keyword evidence="6" id="KW-0812">Transmembrane</keyword>
<feature type="compositionally biased region" description="Polar residues" evidence="5">
    <location>
        <begin position="140"/>
        <end position="164"/>
    </location>
</feature>
<feature type="signal peptide" evidence="7">
    <location>
        <begin position="1"/>
        <end position="24"/>
    </location>
</feature>